<protein>
    <recommendedName>
        <fullName evidence="3">TfoX N-terminal domain-containing protein</fullName>
    </recommendedName>
</protein>
<gene>
    <name evidence="1" type="ORF">Pth03_34560</name>
</gene>
<dbReference type="SUPFAM" id="SSF159894">
    <property type="entry name" value="YgaC/TfoX-N like"/>
    <property type="match status" value="1"/>
</dbReference>
<sequence length="110" mass="12010">MVSGSPEERFEAVVDELVERPGVTPPTPGTGFGSNGLKVDDKIFAMLVRGRLVVKLPRQRVDALADGGEGERFDPGSGRLMKEWLILAPDSEQNWLDLALEALQYVGSTR</sequence>
<reference evidence="1" key="1">
    <citation type="submission" date="2021-01" db="EMBL/GenBank/DDBJ databases">
        <title>Whole genome shotgun sequence of Planotetraspora thailandica NBRC 104271.</title>
        <authorList>
            <person name="Komaki H."/>
            <person name="Tamura T."/>
        </authorList>
    </citation>
    <scope>NUCLEOTIDE SEQUENCE</scope>
    <source>
        <strain evidence="1">NBRC 104271</strain>
    </source>
</reference>
<keyword evidence="2" id="KW-1185">Reference proteome</keyword>
<dbReference type="Proteomes" id="UP000605992">
    <property type="component" value="Unassembled WGS sequence"/>
</dbReference>
<organism evidence="1 2">
    <name type="scientific">Planotetraspora thailandica</name>
    <dbReference type="NCBI Taxonomy" id="487172"/>
    <lineage>
        <taxon>Bacteria</taxon>
        <taxon>Bacillati</taxon>
        <taxon>Actinomycetota</taxon>
        <taxon>Actinomycetes</taxon>
        <taxon>Streptosporangiales</taxon>
        <taxon>Streptosporangiaceae</taxon>
        <taxon>Planotetraspora</taxon>
    </lineage>
</organism>
<dbReference type="AlphaFoldDB" id="A0A8J3V0J9"/>
<evidence type="ECO:0000313" key="1">
    <source>
        <dbReference type="EMBL" id="GII55067.1"/>
    </source>
</evidence>
<comment type="caution">
    <text evidence="1">The sequence shown here is derived from an EMBL/GenBank/DDBJ whole genome shotgun (WGS) entry which is preliminary data.</text>
</comment>
<evidence type="ECO:0000313" key="2">
    <source>
        <dbReference type="Proteomes" id="UP000605992"/>
    </source>
</evidence>
<proteinExistence type="predicted"/>
<accession>A0A8J3V0J9</accession>
<evidence type="ECO:0008006" key="3">
    <source>
        <dbReference type="Google" id="ProtNLM"/>
    </source>
</evidence>
<name>A0A8J3V0J9_9ACTN</name>
<dbReference type="EMBL" id="BOOR01000024">
    <property type="protein sequence ID" value="GII55067.1"/>
    <property type="molecule type" value="Genomic_DNA"/>
</dbReference>